<keyword evidence="2" id="KW-1185">Reference proteome</keyword>
<sequence length="231" mass="26782">MEPLNICHASTARVQEMYMESCLEFQKDLEDDIISIGSRIGKVEAEIKWHEDEQRQIEVNLSELGGKYAEYLGDQMLAVVCKHYKDVRLLESYQKNGKLILDFALHMFAREHGQWIDVLCIGEDIRACEVDKDVERKLLFPHPTLPDGSRPAGFWGYAVNIEADHSDTKTDSGCGLRETLLYRLFGDTQVYEIRDDMKREISCIKDGWCSFNGWWDFEWPWSCVTRMLVSA</sequence>
<dbReference type="PANTHER" id="PTHR33566:SF1">
    <property type="entry name" value="EN_SPM-LIKE TRANSPOSON-RELATED"/>
    <property type="match status" value="1"/>
</dbReference>
<dbReference type="Proteomes" id="UP000215914">
    <property type="component" value="Unassembled WGS sequence"/>
</dbReference>
<name>A0A9K3IEU5_HELAN</name>
<comment type="caution">
    <text evidence="1">The sequence shown here is derived from an EMBL/GenBank/DDBJ whole genome shotgun (WGS) entry which is preliminary data.</text>
</comment>
<dbReference type="PANTHER" id="PTHR33566">
    <property type="entry name" value="EN/SPM-LIKE TRANSPOSON-RELATED"/>
    <property type="match status" value="1"/>
</dbReference>
<protein>
    <submittedName>
        <fullName evidence="1">Uncharacterized protein</fullName>
    </submittedName>
</protein>
<evidence type="ECO:0000313" key="1">
    <source>
        <dbReference type="EMBL" id="KAF5795235.1"/>
    </source>
</evidence>
<dbReference type="EMBL" id="MNCJ02000323">
    <property type="protein sequence ID" value="KAF5795235.1"/>
    <property type="molecule type" value="Genomic_DNA"/>
</dbReference>
<accession>A0A9K3IEU5</accession>
<reference evidence="1" key="1">
    <citation type="journal article" date="2017" name="Nature">
        <title>The sunflower genome provides insights into oil metabolism, flowering and Asterid evolution.</title>
        <authorList>
            <person name="Badouin H."/>
            <person name="Gouzy J."/>
            <person name="Grassa C.J."/>
            <person name="Murat F."/>
            <person name="Staton S.E."/>
            <person name="Cottret L."/>
            <person name="Lelandais-Briere C."/>
            <person name="Owens G.L."/>
            <person name="Carrere S."/>
            <person name="Mayjonade B."/>
            <person name="Legrand L."/>
            <person name="Gill N."/>
            <person name="Kane N.C."/>
            <person name="Bowers J.E."/>
            <person name="Hubner S."/>
            <person name="Bellec A."/>
            <person name="Berard A."/>
            <person name="Berges H."/>
            <person name="Blanchet N."/>
            <person name="Boniface M.C."/>
            <person name="Brunel D."/>
            <person name="Catrice O."/>
            <person name="Chaidir N."/>
            <person name="Claudel C."/>
            <person name="Donnadieu C."/>
            <person name="Faraut T."/>
            <person name="Fievet G."/>
            <person name="Helmstetter N."/>
            <person name="King M."/>
            <person name="Knapp S.J."/>
            <person name="Lai Z."/>
            <person name="Le Paslier M.C."/>
            <person name="Lippi Y."/>
            <person name="Lorenzon L."/>
            <person name="Mandel J.R."/>
            <person name="Marage G."/>
            <person name="Marchand G."/>
            <person name="Marquand E."/>
            <person name="Bret-Mestries E."/>
            <person name="Morien E."/>
            <person name="Nambeesan S."/>
            <person name="Nguyen T."/>
            <person name="Pegot-Espagnet P."/>
            <person name="Pouilly N."/>
            <person name="Raftis F."/>
            <person name="Sallet E."/>
            <person name="Schiex T."/>
            <person name="Thomas J."/>
            <person name="Vandecasteele C."/>
            <person name="Vares D."/>
            <person name="Vear F."/>
            <person name="Vautrin S."/>
            <person name="Crespi M."/>
            <person name="Mangin B."/>
            <person name="Burke J.M."/>
            <person name="Salse J."/>
            <person name="Munos S."/>
            <person name="Vincourt P."/>
            <person name="Rieseberg L.H."/>
            <person name="Langlade N.B."/>
        </authorList>
    </citation>
    <scope>NUCLEOTIDE SEQUENCE</scope>
    <source>
        <tissue evidence="1">Leaves</tissue>
    </source>
</reference>
<reference evidence="1" key="2">
    <citation type="submission" date="2020-06" db="EMBL/GenBank/DDBJ databases">
        <title>Helianthus annuus Genome sequencing and assembly Release 2.</title>
        <authorList>
            <person name="Gouzy J."/>
            <person name="Langlade N."/>
            <person name="Munos S."/>
        </authorList>
    </citation>
    <scope>NUCLEOTIDE SEQUENCE</scope>
    <source>
        <tissue evidence="1">Leaves</tissue>
    </source>
</reference>
<evidence type="ECO:0000313" key="2">
    <source>
        <dbReference type="Proteomes" id="UP000215914"/>
    </source>
</evidence>
<dbReference type="AlphaFoldDB" id="A0A9K3IEU5"/>
<gene>
    <name evidence="1" type="ORF">HanXRQr2_Chr08g0337261</name>
</gene>
<dbReference type="Gramene" id="mRNA:HanXRQr2_Chr08g0337261">
    <property type="protein sequence ID" value="mRNA:HanXRQr2_Chr08g0337261"/>
    <property type="gene ID" value="HanXRQr2_Chr08g0337261"/>
</dbReference>
<organism evidence="1 2">
    <name type="scientific">Helianthus annuus</name>
    <name type="common">Common sunflower</name>
    <dbReference type="NCBI Taxonomy" id="4232"/>
    <lineage>
        <taxon>Eukaryota</taxon>
        <taxon>Viridiplantae</taxon>
        <taxon>Streptophyta</taxon>
        <taxon>Embryophyta</taxon>
        <taxon>Tracheophyta</taxon>
        <taxon>Spermatophyta</taxon>
        <taxon>Magnoliopsida</taxon>
        <taxon>eudicotyledons</taxon>
        <taxon>Gunneridae</taxon>
        <taxon>Pentapetalae</taxon>
        <taxon>asterids</taxon>
        <taxon>campanulids</taxon>
        <taxon>Asterales</taxon>
        <taxon>Asteraceae</taxon>
        <taxon>Asteroideae</taxon>
        <taxon>Heliantheae alliance</taxon>
        <taxon>Heliantheae</taxon>
        <taxon>Helianthus</taxon>
    </lineage>
</organism>
<proteinExistence type="predicted"/>